<gene>
    <name evidence="2" type="ORF">TVY486_1002830</name>
</gene>
<protein>
    <recommendedName>
        <fullName evidence="3">Dynein heavy chain coiled coil stalk domain-containing protein</fullName>
    </recommendedName>
</protein>
<reference evidence="2" key="1">
    <citation type="journal article" date="2012" name="Proc. Natl. Acad. Sci. U.S.A.">
        <title>Antigenic diversity is generated by distinct evolutionary mechanisms in African trypanosome species.</title>
        <authorList>
            <person name="Jackson A.P."/>
            <person name="Berry A."/>
            <person name="Aslett M."/>
            <person name="Allison H.C."/>
            <person name="Burton P."/>
            <person name="Vavrova-Anderson J."/>
            <person name="Brown R."/>
            <person name="Browne H."/>
            <person name="Corton N."/>
            <person name="Hauser H."/>
            <person name="Gamble J."/>
            <person name="Gilderthorp R."/>
            <person name="Marcello L."/>
            <person name="McQuillan J."/>
            <person name="Otto T.D."/>
            <person name="Quail M.A."/>
            <person name="Sanders M.J."/>
            <person name="van Tonder A."/>
            <person name="Ginger M.L."/>
            <person name="Field M.C."/>
            <person name="Barry J.D."/>
            <person name="Hertz-Fowler C."/>
            <person name="Berriman M."/>
        </authorList>
    </citation>
    <scope>NUCLEOTIDE SEQUENCE</scope>
    <source>
        <strain evidence="2">Y486</strain>
    </source>
</reference>
<feature type="coiled-coil region" evidence="1">
    <location>
        <begin position="253"/>
        <end position="287"/>
    </location>
</feature>
<dbReference type="PANTHER" id="PTHR22878">
    <property type="entry name" value="DYNEIN HEAVY CHAIN 6, AXONEMAL-LIKE-RELATED"/>
    <property type="match status" value="1"/>
</dbReference>
<dbReference type="EMBL" id="HE573026">
    <property type="protein sequence ID" value="CCC51230.1"/>
    <property type="molecule type" value="Genomic_DNA"/>
</dbReference>
<dbReference type="InterPro" id="IPR026983">
    <property type="entry name" value="DHC"/>
</dbReference>
<dbReference type="GO" id="GO:0007018">
    <property type="term" value="P:microtubule-based movement"/>
    <property type="evidence" value="ECO:0007669"/>
    <property type="project" value="InterPro"/>
</dbReference>
<proteinExistence type="predicted"/>
<dbReference type="AlphaFoldDB" id="G0U5S9"/>
<dbReference type="GO" id="GO:0030286">
    <property type="term" value="C:dynein complex"/>
    <property type="evidence" value="ECO:0007669"/>
    <property type="project" value="InterPro"/>
</dbReference>
<dbReference type="VEuPathDB" id="TriTrypDB:TvY486_1002830"/>
<evidence type="ECO:0000313" key="2">
    <source>
        <dbReference type="EMBL" id="CCC51230.1"/>
    </source>
</evidence>
<keyword evidence="1" id="KW-0175">Coiled coil</keyword>
<dbReference type="GO" id="GO:0051959">
    <property type="term" value="F:dynein light intermediate chain binding"/>
    <property type="evidence" value="ECO:0007669"/>
    <property type="project" value="InterPro"/>
</dbReference>
<evidence type="ECO:0000256" key="1">
    <source>
        <dbReference type="SAM" id="Coils"/>
    </source>
</evidence>
<organism evidence="2">
    <name type="scientific">Trypanosoma vivax (strain Y486)</name>
    <dbReference type="NCBI Taxonomy" id="1055687"/>
    <lineage>
        <taxon>Eukaryota</taxon>
        <taxon>Discoba</taxon>
        <taxon>Euglenozoa</taxon>
        <taxon>Kinetoplastea</taxon>
        <taxon>Metakinetoplastina</taxon>
        <taxon>Trypanosomatida</taxon>
        <taxon>Trypanosomatidae</taxon>
        <taxon>Trypanosoma</taxon>
        <taxon>Duttonella</taxon>
    </lineage>
</organism>
<sequence length="347" mass="39570">MTGTASLPKERCESQTVTPKQVTTLVGLEDDVRTASTQLGLLGSEYRSNVMRVLCDYELHLAPQRRIIYSSEQKRKDIEREIVWQEHAIMCQNRRASTIPLPLVEVQAIEKELMVPVHKSLEQSYALLEAVTREDLTTLREYTCPPTQVLTTMEMVMQVRGEEDFSWSNVQVVLSEGYFFSFFVSRAQYLLHRPLPGEVLEQLTQFCFLPENSPELLSVISVPLGALGHWLHSVRSYYKVKDIIARATEAIPVEERHKTVNRLRHELQQVKEDALAARDQLNKLKEQLGRLVVSVRHEYDDTMCTLHEVLEKKTEDFIKVLAGESLTTEDGEVCPSATGDQVAEEGQ</sequence>
<dbReference type="GO" id="GO:0045505">
    <property type="term" value="F:dynein intermediate chain binding"/>
    <property type="evidence" value="ECO:0007669"/>
    <property type="project" value="InterPro"/>
</dbReference>
<dbReference type="Gene3D" id="1.20.920.20">
    <property type="match status" value="1"/>
</dbReference>
<accession>G0U5S9</accession>
<name>G0U5S9_TRYVY</name>
<evidence type="ECO:0008006" key="3">
    <source>
        <dbReference type="Google" id="ProtNLM"/>
    </source>
</evidence>